<evidence type="ECO:0000313" key="2">
    <source>
        <dbReference type="Proteomes" id="UP000313231"/>
    </source>
</evidence>
<sequence>MVRLPHPVRLRRRGARRRHCGTEITSRTGARRRLPRVISLRRPAALAVAVAAALAGLGLADPGTASAERPAAGRATVNDKHVIAISVDGLNPRALKRLGRTGTPNLHRIIKDEGAGTVDARTQLEMTVTLPNHTSMVTGRRIKASKGGHGVTWNDDKVTKTVQQAAGREVGSVFTGVHEAGGTTAVYATKSKFWLFERSWPKAVDKNVIEVERNGAVVKALLADLGTAPASFSFLHLGKPDQVGHHAGWMSAKYLRAVAKMDKLIGRVMAQVEATPSLRDNTVIVLTADHGGIPGTRNHTTRTHRDNYRVPFAFWGAGVTHAELYALNPDRAKPGRARPGFGAAPQPIRNGEVANASLDILGVDPLPDSLWNSAQDLDWK</sequence>
<organism evidence="1 2">
    <name type="scientific">Nocardioides albidus</name>
    <dbReference type="NCBI Taxonomy" id="1517589"/>
    <lineage>
        <taxon>Bacteria</taxon>
        <taxon>Bacillati</taxon>
        <taxon>Actinomycetota</taxon>
        <taxon>Actinomycetes</taxon>
        <taxon>Propionibacteriales</taxon>
        <taxon>Nocardioidaceae</taxon>
        <taxon>Nocardioides</taxon>
    </lineage>
</organism>
<dbReference type="PANTHER" id="PTHR10151:SF120">
    <property type="entry name" value="BIS(5'-ADENOSYL)-TRIPHOSPHATASE"/>
    <property type="match status" value="1"/>
</dbReference>
<gene>
    <name evidence="1" type="ORF">FHP29_16715</name>
</gene>
<dbReference type="GO" id="GO:0016787">
    <property type="term" value="F:hydrolase activity"/>
    <property type="evidence" value="ECO:0007669"/>
    <property type="project" value="UniProtKB-ARBA"/>
</dbReference>
<evidence type="ECO:0000313" key="1">
    <source>
        <dbReference type="EMBL" id="TNM37465.1"/>
    </source>
</evidence>
<proteinExistence type="predicted"/>
<keyword evidence="2" id="KW-1185">Reference proteome</keyword>
<dbReference type="InterPro" id="IPR002591">
    <property type="entry name" value="Phosphodiest/P_Trfase"/>
</dbReference>
<name>A0A5C4VPP5_9ACTN</name>
<protein>
    <recommendedName>
        <fullName evidence="3">Alkaline phosphatase family protein</fullName>
    </recommendedName>
</protein>
<evidence type="ECO:0008006" key="3">
    <source>
        <dbReference type="Google" id="ProtNLM"/>
    </source>
</evidence>
<dbReference type="Proteomes" id="UP000313231">
    <property type="component" value="Unassembled WGS sequence"/>
</dbReference>
<reference evidence="1 2" key="1">
    <citation type="journal article" date="2016" name="Int. J. Syst. Evol. Microbiol.">
        <title>Nocardioides albidus sp. nov., an actinobacterium isolated from garden soil.</title>
        <authorList>
            <person name="Singh H."/>
            <person name="Du J."/>
            <person name="Trinh H."/>
            <person name="Won K."/>
            <person name="Yang J.E."/>
            <person name="Yin C."/>
            <person name="Kook M."/>
            <person name="Yi T.H."/>
        </authorList>
    </citation>
    <scope>NUCLEOTIDE SEQUENCE [LARGE SCALE GENOMIC DNA]</scope>
    <source>
        <strain evidence="1 2">CCTCC AB 2015297</strain>
    </source>
</reference>
<dbReference type="AlphaFoldDB" id="A0A5C4VPP5"/>
<dbReference type="Gene3D" id="3.40.720.10">
    <property type="entry name" value="Alkaline Phosphatase, subunit A"/>
    <property type="match status" value="1"/>
</dbReference>
<dbReference type="SUPFAM" id="SSF53649">
    <property type="entry name" value="Alkaline phosphatase-like"/>
    <property type="match status" value="1"/>
</dbReference>
<accession>A0A5C4VPP5</accession>
<dbReference type="PANTHER" id="PTHR10151">
    <property type="entry name" value="ECTONUCLEOTIDE PYROPHOSPHATASE/PHOSPHODIESTERASE"/>
    <property type="match status" value="1"/>
</dbReference>
<dbReference type="InterPro" id="IPR017850">
    <property type="entry name" value="Alkaline_phosphatase_core_sf"/>
</dbReference>
<dbReference type="EMBL" id="VDMP01000026">
    <property type="protein sequence ID" value="TNM37465.1"/>
    <property type="molecule type" value="Genomic_DNA"/>
</dbReference>
<dbReference type="Pfam" id="PF01663">
    <property type="entry name" value="Phosphodiest"/>
    <property type="match status" value="1"/>
</dbReference>
<comment type="caution">
    <text evidence="1">The sequence shown here is derived from an EMBL/GenBank/DDBJ whole genome shotgun (WGS) entry which is preliminary data.</text>
</comment>